<dbReference type="PANTHER" id="PTHR10492">
    <property type="match status" value="1"/>
</dbReference>
<dbReference type="Pfam" id="PF05970">
    <property type="entry name" value="PIF1"/>
    <property type="match status" value="1"/>
</dbReference>
<dbReference type="GO" id="GO:0006281">
    <property type="term" value="P:DNA repair"/>
    <property type="evidence" value="ECO:0007669"/>
    <property type="project" value="UniProtKB-KW"/>
</dbReference>
<dbReference type="EMBL" id="CATQJL010000001">
    <property type="protein sequence ID" value="CAJ0590653.1"/>
    <property type="molecule type" value="Genomic_DNA"/>
</dbReference>
<dbReference type="InterPro" id="IPR010285">
    <property type="entry name" value="DNA_helicase_pif1-like_DEAD"/>
</dbReference>
<keyword evidence="1" id="KW-0233">DNA recombination</keyword>
<dbReference type="PANTHER" id="PTHR10492:SF57">
    <property type="entry name" value="ATP-DEPENDENT DNA HELICASE"/>
    <property type="match status" value="1"/>
</dbReference>
<comment type="catalytic activity">
    <reaction evidence="1">
        <text>ATP + H2O = ADP + phosphate + H(+)</text>
        <dbReference type="Rhea" id="RHEA:13065"/>
        <dbReference type="ChEBI" id="CHEBI:15377"/>
        <dbReference type="ChEBI" id="CHEBI:15378"/>
        <dbReference type="ChEBI" id="CHEBI:30616"/>
        <dbReference type="ChEBI" id="CHEBI:43474"/>
        <dbReference type="ChEBI" id="CHEBI:456216"/>
        <dbReference type="EC" id="5.6.2.3"/>
    </reaction>
</comment>
<name>A0AA36DQ68_CYLNA</name>
<protein>
    <recommendedName>
        <fullName evidence="1">ATP-dependent DNA helicase</fullName>
        <ecNumber evidence="1">5.6.2.3</ecNumber>
    </recommendedName>
</protein>
<dbReference type="GO" id="GO:0000723">
    <property type="term" value="P:telomere maintenance"/>
    <property type="evidence" value="ECO:0007669"/>
    <property type="project" value="InterPro"/>
</dbReference>
<keyword evidence="1" id="KW-0234">DNA repair</keyword>
<dbReference type="GO" id="GO:0016787">
    <property type="term" value="F:hydrolase activity"/>
    <property type="evidence" value="ECO:0007669"/>
    <property type="project" value="UniProtKB-KW"/>
</dbReference>
<keyword evidence="1" id="KW-0547">Nucleotide-binding</keyword>
<dbReference type="EC" id="5.6.2.3" evidence="1"/>
<dbReference type="Proteomes" id="UP001176961">
    <property type="component" value="Unassembled WGS sequence"/>
</dbReference>
<evidence type="ECO:0000313" key="3">
    <source>
        <dbReference type="EMBL" id="CAJ0590653.1"/>
    </source>
</evidence>
<feature type="domain" description="DNA helicase Pif1-like DEAD-box helicase" evidence="2">
    <location>
        <begin position="3"/>
        <end position="50"/>
    </location>
</feature>
<dbReference type="GO" id="GO:0006310">
    <property type="term" value="P:DNA recombination"/>
    <property type="evidence" value="ECO:0007669"/>
    <property type="project" value="UniProtKB-KW"/>
</dbReference>
<comment type="caution">
    <text evidence="3">The sequence shown here is derived from an EMBL/GenBank/DDBJ whole genome shotgun (WGS) entry which is preliminary data.</text>
</comment>
<dbReference type="AlphaFoldDB" id="A0AA36DQ68"/>
<keyword evidence="4" id="KW-1185">Reference proteome</keyword>
<keyword evidence="1" id="KW-0347">Helicase</keyword>
<reference evidence="3" key="1">
    <citation type="submission" date="2023-07" db="EMBL/GenBank/DDBJ databases">
        <authorList>
            <consortium name="CYATHOMIX"/>
        </authorList>
    </citation>
    <scope>NUCLEOTIDE SEQUENCE</scope>
    <source>
        <strain evidence="3">N/A</strain>
    </source>
</reference>
<accession>A0AA36DQ68</accession>
<evidence type="ECO:0000259" key="2">
    <source>
        <dbReference type="Pfam" id="PF05970"/>
    </source>
</evidence>
<dbReference type="GO" id="GO:0043139">
    <property type="term" value="F:5'-3' DNA helicase activity"/>
    <property type="evidence" value="ECO:0007669"/>
    <property type="project" value="UniProtKB-EC"/>
</dbReference>
<dbReference type="GO" id="GO:0005524">
    <property type="term" value="F:ATP binding"/>
    <property type="evidence" value="ECO:0007669"/>
    <property type="project" value="UniProtKB-KW"/>
</dbReference>
<keyword evidence="1" id="KW-0227">DNA damage</keyword>
<gene>
    <name evidence="3" type="ORF">CYNAS_LOCUS2636</name>
</gene>
<evidence type="ECO:0000256" key="1">
    <source>
        <dbReference type="RuleBase" id="RU363044"/>
    </source>
</evidence>
<sequence>MLHSVDVIVWDEISMQSRFALECVERLLRDVAAPSLRHTPFGGVTIVLGGVGGNSHEDGDLVIPRCMCMSSENEIINWIYTSELLHDSSALAKAALLTVRNCDAEERNIKVLAKLPGETVELIGIDTPSVEEDGLDGLPCDNEEYFHKLMPAALPPTFCASSLAQYLCC</sequence>
<evidence type="ECO:0000313" key="4">
    <source>
        <dbReference type="Proteomes" id="UP001176961"/>
    </source>
</evidence>
<proteinExistence type="inferred from homology"/>
<keyword evidence="1" id="KW-0378">Hydrolase</keyword>
<comment type="cofactor">
    <cofactor evidence="1">
        <name>Mg(2+)</name>
        <dbReference type="ChEBI" id="CHEBI:18420"/>
    </cofactor>
</comment>
<organism evidence="3 4">
    <name type="scientific">Cylicocyclus nassatus</name>
    <name type="common">Nematode worm</name>
    <dbReference type="NCBI Taxonomy" id="53992"/>
    <lineage>
        <taxon>Eukaryota</taxon>
        <taxon>Metazoa</taxon>
        <taxon>Ecdysozoa</taxon>
        <taxon>Nematoda</taxon>
        <taxon>Chromadorea</taxon>
        <taxon>Rhabditida</taxon>
        <taxon>Rhabditina</taxon>
        <taxon>Rhabditomorpha</taxon>
        <taxon>Strongyloidea</taxon>
        <taxon>Strongylidae</taxon>
        <taxon>Cylicocyclus</taxon>
    </lineage>
</organism>
<comment type="similarity">
    <text evidence="1">Belongs to the helicase family.</text>
</comment>
<keyword evidence="1" id="KW-0067">ATP-binding</keyword>